<dbReference type="EMBL" id="JAVXUP010000687">
    <property type="protein sequence ID" value="KAK3022875.1"/>
    <property type="molecule type" value="Genomic_DNA"/>
</dbReference>
<feature type="region of interest" description="Disordered" evidence="1">
    <location>
        <begin position="97"/>
        <end position="124"/>
    </location>
</feature>
<evidence type="ECO:0000256" key="1">
    <source>
        <dbReference type="SAM" id="MobiDB-lite"/>
    </source>
</evidence>
<dbReference type="Proteomes" id="UP001188597">
    <property type="component" value="Unassembled WGS sequence"/>
</dbReference>
<gene>
    <name evidence="2" type="ORF">RJ639_045965</name>
</gene>
<name>A0AA89B0N8_9ASTE</name>
<keyword evidence="3" id="KW-1185">Reference proteome</keyword>
<comment type="caution">
    <text evidence="2">The sequence shown here is derived from an EMBL/GenBank/DDBJ whole genome shotgun (WGS) entry which is preliminary data.</text>
</comment>
<proteinExistence type="predicted"/>
<evidence type="ECO:0000313" key="3">
    <source>
        <dbReference type="Proteomes" id="UP001188597"/>
    </source>
</evidence>
<protein>
    <submittedName>
        <fullName evidence="2">Uncharacterized protein</fullName>
    </submittedName>
</protein>
<dbReference type="AlphaFoldDB" id="A0AA89B0N8"/>
<organism evidence="2 3">
    <name type="scientific">Escallonia herrerae</name>
    <dbReference type="NCBI Taxonomy" id="1293975"/>
    <lineage>
        <taxon>Eukaryota</taxon>
        <taxon>Viridiplantae</taxon>
        <taxon>Streptophyta</taxon>
        <taxon>Embryophyta</taxon>
        <taxon>Tracheophyta</taxon>
        <taxon>Spermatophyta</taxon>
        <taxon>Magnoliopsida</taxon>
        <taxon>eudicotyledons</taxon>
        <taxon>Gunneridae</taxon>
        <taxon>Pentapetalae</taxon>
        <taxon>asterids</taxon>
        <taxon>campanulids</taxon>
        <taxon>Escalloniales</taxon>
        <taxon>Escalloniaceae</taxon>
        <taxon>Escallonia</taxon>
    </lineage>
</organism>
<evidence type="ECO:0000313" key="2">
    <source>
        <dbReference type="EMBL" id="KAK3022875.1"/>
    </source>
</evidence>
<sequence>MKDSITTAIRGAIPDSDNAKLYLTHIEEQFSNSSKVHATTLITKMVMLKYSASNGVREHILRMNDMASQLKGLDMEISKEREVEDERVDSMCVQEEERLKSEQPNNAHVAITGPSKGKGKGKKFDKDHVPIPVIQKVGAPLPHTKDNDAPEVVSNDVPHIMDPTPIPANEQPLRSPFTSPQLSFNQIDFHTLFNKLVSNVTSLPLNYTPILKSLTRMQHDHHRQQDATLQAHCRQAYLTTSILTEQNRYLAHQIFDQAHGFLVTRPDIFPSRHTSIKSEEWFLYPHLPYNPLMPLSPHVVELAEPHHGSSSGYRSFLICLGCPSSISKNSSALFHIVQGLKESLKSYYACFNSEKLLNDHLDPGVMFAAMAREVKPGTPLRFSLNKCPLENMTDLLDRVEMYL</sequence>
<accession>A0AA89B0N8</accession>
<reference evidence="2" key="1">
    <citation type="submission" date="2022-12" db="EMBL/GenBank/DDBJ databases">
        <title>Draft genome assemblies for two species of Escallonia (Escalloniales).</title>
        <authorList>
            <person name="Chanderbali A."/>
            <person name="Dervinis C."/>
            <person name="Anghel I."/>
            <person name="Soltis D."/>
            <person name="Soltis P."/>
            <person name="Zapata F."/>
        </authorList>
    </citation>
    <scope>NUCLEOTIDE SEQUENCE</scope>
    <source>
        <strain evidence="2">UCBG64.0493</strain>
        <tissue evidence="2">Leaf</tissue>
    </source>
</reference>